<keyword evidence="2" id="KW-1133">Transmembrane helix</keyword>
<dbReference type="InterPro" id="IPR014710">
    <property type="entry name" value="RmlC-like_jellyroll"/>
</dbReference>
<dbReference type="AlphaFoldDB" id="A0A6U4NAV5"/>
<protein>
    <recommendedName>
        <fullName evidence="3">TehB/YeaR-like domain-containing protein</fullName>
    </recommendedName>
</protein>
<organism evidence="4">
    <name type="scientific">Hemiselmis andersenii</name>
    <name type="common">Cryptophyte alga</name>
    <dbReference type="NCBI Taxonomy" id="464988"/>
    <lineage>
        <taxon>Eukaryota</taxon>
        <taxon>Cryptophyceae</taxon>
        <taxon>Cryptomonadales</taxon>
        <taxon>Hemiselmidaceae</taxon>
        <taxon>Hemiselmis</taxon>
    </lineage>
</organism>
<dbReference type="Gene3D" id="2.60.120.10">
    <property type="entry name" value="Jelly Rolls"/>
    <property type="match status" value="1"/>
</dbReference>
<feature type="region of interest" description="Disordered" evidence="1">
    <location>
        <begin position="1"/>
        <end position="24"/>
    </location>
</feature>
<evidence type="ECO:0000313" key="4">
    <source>
        <dbReference type="EMBL" id="CAD8986086.1"/>
    </source>
</evidence>
<proteinExistence type="predicted"/>
<dbReference type="InterPro" id="IPR015392">
    <property type="entry name" value="TehB/YeaR-like_dom"/>
</dbReference>
<feature type="transmembrane region" description="Helical" evidence="2">
    <location>
        <begin position="116"/>
        <end position="136"/>
    </location>
</feature>
<dbReference type="SUPFAM" id="SSF51197">
    <property type="entry name" value="Clavaminate synthase-like"/>
    <property type="match status" value="1"/>
</dbReference>
<evidence type="ECO:0000256" key="2">
    <source>
        <dbReference type="SAM" id="Phobius"/>
    </source>
</evidence>
<evidence type="ECO:0000259" key="3">
    <source>
        <dbReference type="Pfam" id="PF09313"/>
    </source>
</evidence>
<evidence type="ECO:0000256" key="1">
    <source>
        <dbReference type="SAM" id="MobiDB-lite"/>
    </source>
</evidence>
<keyword evidence="2" id="KW-0812">Transmembrane</keyword>
<reference evidence="4" key="1">
    <citation type="submission" date="2021-01" db="EMBL/GenBank/DDBJ databases">
        <authorList>
            <person name="Corre E."/>
            <person name="Pelletier E."/>
            <person name="Niang G."/>
            <person name="Scheremetjew M."/>
            <person name="Finn R."/>
            <person name="Kale V."/>
            <person name="Holt S."/>
            <person name="Cochrane G."/>
            <person name="Meng A."/>
            <person name="Brown T."/>
            <person name="Cohen L."/>
        </authorList>
    </citation>
    <scope>NUCLEOTIDE SEQUENCE</scope>
    <source>
        <strain evidence="4">CCMP644</strain>
    </source>
</reference>
<feature type="domain" description="TehB/YeaR-like" evidence="3">
    <location>
        <begin position="31"/>
        <end position="87"/>
    </location>
</feature>
<dbReference type="Pfam" id="PF09313">
    <property type="entry name" value="TehB-like"/>
    <property type="match status" value="1"/>
</dbReference>
<name>A0A6U4NAV5_HEMAN</name>
<gene>
    <name evidence="4" type="ORF">HAND00432_LOCUS37099</name>
</gene>
<accession>A0A6U4NAV5</accession>
<dbReference type="EMBL" id="HBFX01061499">
    <property type="protein sequence ID" value="CAD8986086.1"/>
    <property type="molecule type" value="Transcribed_RNA"/>
</dbReference>
<sequence>MPELPHGVASCGQTPPITKENMPKELPPLPAGVWGKVVAKAGLMKYTLLDDQGSVKSCVWMKAGAPVTIEPQTKYSLQMMGADACFTIEFFSKKPEADAASLPKSLMNPRPPTSPVTVGLVAAAVVAAAAVGYYYIKSRK</sequence>
<keyword evidence="2" id="KW-0472">Membrane</keyword>